<dbReference type="InterPro" id="IPR000866">
    <property type="entry name" value="AhpC/TSA"/>
</dbReference>
<dbReference type="InterPro" id="IPR036249">
    <property type="entry name" value="Thioredoxin-like_sf"/>
</dbReference>
<gene>
    <name evidence="2" type="ORF">M4438_26765</name>
</gene>
<accession>A0ABT0P289</accession>
<dbReference type="PROSITE" id="PS00194">
    <property type="entry name" value="THIOREDOXIN_1"/>
    <property type="match status" value="1"/>
</dbReference>
<dbReference type="InterPro" id="IPR013766">
    <property type="entry name" value="Thioredoxin_domain"/>
</dbReference>
<dbReference type="CDD" id="cd02966">
    <property type="entry name" value="TlpA_like_family"/>
    <property type="match status" value="1"/>
</dbReference>
<dbReference type="SUPFAM" id="SSF52833">
    <property type="entry name" value="Thioredoxin-like"/>
    <property type="match status" value="1"/>
</dbReference>
<evidence type="ECO:0000313" key="2">
    <source>
        <dbReference type="EMBL" id="MCL3997063.1"/>
    </source>
</evidence>
<name>A0ABT0P289_9ACTN</name>
<dbReference type="PROSITE" id="PS51352">
    <property type="entry name" value="THIOREDOXIN_2"/>
    <property type="match status" value="1"/>
</dbReference>
<dbReference type="Pfam" id="PF00578">
    <property type="entry name" value="AhpC-TSA"/>
    <property type="match status" value="1"/>
</dbReference>
<dbReference type="Gene3D" id="3.40.30.10">
    <property type="entry name" value="Glutaredoxin"/>
    <property type="match status" value="1"/>
</dbReference>
<feature type="domain" description="Thioredoxin" evidence="1">
    <location>
        <begin position="46"/>
        <end position="179"/>
    </location>
</feature>
<dbReference type="InterPro" id="IPR017937">
    <property type="entry name" value="Thioredoxin_CS"/>
</dbReference>
<protein>
    <submittedName>
        <fullName evidence="2">TlpA family protein disulfide reductase</fullName>
    </submittedName>
</protein>
<organism evidence="2 3">
    <name type="scientific">Streptomyces lavenduligriseus</name>
    <dbReference type="NCBI Taxonomy" id="67315"/>
    <lineage>
        <taxon>Bacteria</taxon>
        <taxon>Bacillati</taxon>
        <taxon>Actinomycetota</taxon>
        <taxon>Actinomycetes</taxon>
        <taxon>Kitasatosporales</taxon>
        <taxon>Streptomycetaceae</taxon>
        <taxon>Streptomyces</taxon>
    </lineage>
</organism>
<comment type="caution">
    <text evidence="2">The sequence shown here is derived from an EMBL/GenBank/DDBJ whole genome shotgun (WGS) entry which is preliminary data.</text>
</comment>
<evidence type="ECO:0000313" key="3">
    <source>
        <dbReference type="Proteomes" id="UP001202052"/>
    </source>
</evidence>
<dbReference type="Proteomes" id="UP001202052">
    <property type="component" value="Unassembled WGS sequence"/>
</dbReference>
<evidence type="ECO:0000259" key="1">
    <source>
        <dbReference type="PROSITE" id="PS51352"/>
    </source>
</evidence>
<sequence length="179" mass="18879">MAFVIAALALVGLLCLLDLTLTLGVIKRLREHTALLTDLNGGPASIKQGEEVGEFTAATVDGEALTRDQLADETLVAFFSPTCGPCQEKMPKFVEYVSALPGGRDRAVAVVVGKPEESAEFVDTLSPVAKVVRETPDGMLGAAFKARAYPLVLAVGADREGRVVVRRDQVALDRSAVAA</sequence>
<reference evidence="2 3" key="1">
    <citation type="submission" date="2022-05" db="EMBL/GenBank/DDBJ databases">
        <title>Genome Resource of Streptomyces lavenduligriseus GA1-1, a Strain with Broad-Spectrum Antifungal Activity against Phytopathogenic Fungi.</title>
        <authorList>
            <person name="Qi D."/>
        </authorList>
    </citation>
    <scope>NUCLEOTIDE SEQUENCE [LARGE SCALE GENOMIC DNA]</scope>
    <source>
        <strain evidence="2 3">GA1-1</strain>
    </source>
</reference>
<proteinExistence type="predicted"/>
<dbReference type="EMBL" id="JAMCCK010000041">
    <property type="protein sequence ID" value="MCL3997063.1"/>
    <property type="molecule type" value="Genomic_DNA"/>
</dbReference>
<dbReference type="RefSeq" id="WP_030791531.1">
    <property type="nucleotide sequence ID" value="NZ_JAMCCK010000041.1"/>
</dbReference>
<keyword evidence="3" id="KW-1185">Reference proteome</keyword>